<keyword evidence="5 9" id="KW-0378">Hydrolase</keyword>
<evidence type="ECO:0000256" key="4">
    <source>
        <dbReference type="ARBA" id="ARBA00022525"/>
    </source>
</evidence>
<organism evidence="10">
    <name type="scientific">Sesamum calycinum</name>
    <dbReference type="NCBI Taxonomy" id="2727403"/>
    <lineage>
        <taxon>Eukaryota</taxon>
        <taxon>Viridiplantae</taxon>
        <taxon>Streptophyta</taxon>
        <taxon>Embryophyta</taxon>
        <taxon>Tracheophyta</taxon>
        <taxon>Spermatophyta</taxon>
        <taxon>Magnoliopsida</taxon>
        <taxon>eudicotyledons</taxon>
        <taxon>Gunneridae</taxon>
        <taxon>Pentapetalae</taxon>
        <taxon>asterids</taxon>
        <taxon>lamiids</taxon>
        <taxon>Lamiales</taxon>
        <taxon>Pedaliaceae</taxon>
        <taxon>Sesamum</taxon>
    </lineage>
</organism>
<sequence>MNQKMDPCTPKPICPLRSKALQSYGGVQISSVNNLLLQLQELREIERPPYCIIHCSIIVNTRLLRCEIRVLNNYTTIKGPVTYDITKYGAKPGGDISQALTDAWKEASNSTSPSIIVIPRGTWSLSQVKLIGDDCVSIGDETKEVHIQNVTCGPGHGISVGSLGGYAEEKDARDICEKLHLHWHTKWSQVKTWPSAPAQLTVSDLHFEDLIMDNVSSPVIIDQEYCPHNLCKKDRPSSIKISNVSIKNVRGTTNSAEAVTLICSSLKPCEM</sequence>
<evidence type="ECO:0000313" key="10">
    <source>
        <dbReference type="EMBL" id="KAL0287540.1"/>
    </source>
</evidence>
<comment type="subcellular location">
    <subcellularLocation>
        <location evidence="1">Secreted</location>
        <location evidence="1">Cell wall</location>
    </subcellularLocation>
</comment>
<comment type="caution">
    <text evidence="10">The sequence shown here is derived from an EMBL/GenBank/DDBJ whole genome shotgun (WGS) entry which is preliminary data.</text>
</comment>
<accession>A0AAW2IZG2</accession>
<keyword evidence="3" id="KW-0134">Cell wall</keyword>
<evidence type="ECO:0000256" key="5">
    <source>
        <dbReference type="ARBA" id="ARBA00022801"/>
    </source>
</evidence>
<dbReference type="Gene3D" id="2.160.20.10">
    <property type="entry name" value="Single-stranded right-handed beta-helix, Pectin lyase-like"/>
    <property type="match status" value="2"/>
</dbReference>
<dbReference type="GO" id="GO:0004650">
    <property type="term" value="F:polygalacturonase activity"/>
    <property type="evidence" value="ECO:0007669"/>
    <property type="project" value="InterPro"/>
</dbReference>
<evidence type="ECO:0000256" key="9">
    <source>
        <dbReference type="RuleBase" id="RU361169"/>
    </source>
</evidence>
<proteinExistence type="inferred from homology"/>
<name>A0AAW2IZG2_9LAMI</name>
<dbReference type="PROSITE" id="PS00502">
    <property type="entry name" value="POLYGALACTURONASE"/>
    <property type="match status" value="1"/>
</dbReference>
<evidence type="ECO:0000256" key="7">
    <source>
        <dbReference type="ARBA" id="ARBA00023316"/>
    </source>
</evidence>
<evidence type="ECO:0000256" key="2">
    <source>
        <dbReference type="ARBA" id="ARBA00008834"/>
    </source>
</evidence>
<evidence type="ECO:0000256" key="6">
    <source>
        <dbReference type="ARBA" id="ARBA00023295"/>
    </source>
</evidence>
<evidence type="ECO:0000256" key="1">
    <source>
        <dbReference type="ARBA" id="ARBA00004191"/>
    </source>
</evidence>
<gene>
    <name evidence="10" type="ORF">Scaly_2760700</name>
</gene>
<dbReference type="PANTHER" id="PTHR31375">
    <property type="match status" value="1"/>
</dbReference>
<keyword evidence="6 9" id="KW-0326">Glycosidase</keyword>
<reference evidence="10" key="2">
    <citation type="journal article" date="2024" name="Plant">
        <title>Genomic evolution and insights into agronomic trait innovations of Sesamum species.</title>
        <authorList>
            <person name="Miao H."/>
            <person name="Wang L."/>
            <person name="Qu L."/>
            <person name="Liu H."/>
            <person name="Sun Y."/>
            <person name="Le M."/>
            <person name="Wang Q."/>
            <person name="Wei S."/>
            <person name="Zheng Y."/>
            <person name="Lin W."/>
            <person name="Duan Y."/>
            <person name="Cao H."/>
            <person name="Xiong S."/>
            <person name="Wang X."/>
            <person name="Wei L."/>
            <person name="Li C."/>
            <person name="Ma Q."/>
            <person name="Ju M."/>
            <person name="Zhao R."/>
            <person name="Li G."/>
            <person name="Mu C."/>
            <person name="Tian Q."/>
            <person name="Mei H."/>
            <person name="Zhang T."/>
            <person name="Gao T."/>
            <person name="Zhang H."/>
        </authorList>
    </citation>
    <scope>NUCLEOTIDE SEQUENCE</scope>
    <source>
        <strain evidence="10">KEN8</strain>
    </source>
</reference>
<evidence type="ECO:0000256" key="8">
    <source>
        <dbReference type="PROSITE-ProRule" id="PRU10052"/>
    </source>
</evidence>
<dbReference type="GO" id="GO:0005975">
    <property type="term" value="P:carbohydrate metabolic process"/>
    <property type="evidence" value="ECO:0007669"/>
    <property type="project" value="InterPro"/>
</dbReference>
<reference evidence="10" key="1">
    <citation type="submission" date="2020-06" db="EMBL/GenBank/DDBJ databases">
        <authorList>
            <person name="Li T."/>
            <person name="Hu X."/>
            <person name="Zhang T."/>
            <person name="Song X."/>
            <person name="Zhang H."/>
            <person name="Dai N."/>
            <person name="Sheng W."/>
            <person name="Hou X."/>
            <person name="Wei L."/>
        </authorList>
    </citation>
    <scope>NUCLEOTIDE SEQUENCE</scope>
    <source>
        <strain evidence="10">KEN8</strain>
        <tissue evidence="10">Leaf</tissue>
    </source>
</reference>
<protein>
    <submittedName>
        <fullName evidence="10">Polygalacturonase</fullName>
    </submittedName>
</protein>
<dbReference type="InterPro" id="IPR012334">
    <property type="entry name" value="Pectin_lyas_fold"/>
</dbReference>
<dbReference type="InterPro" id="IPR000743">
    <property type="entry name" value="Glyco_hydro_28"/>
</dbReference>
<dbReference type="GO" id="GO:0071555">
    <property type="term" value="P:cell wall organization"/>
    <property type="evidence" value="ECO:0007669"/>
    <property type="project" value="UniProtKB-KW"/>
</dbReference>
<dbReference type="InterPro" id="IPR011050">
    <property type="entry name" value="Pectin_lyase_fold/virulence"/>
</dbReference>
<keyword evidence="4" id="KW-0964">Secreted</keyword>
<dbReference type="AlphaFoldDB" id="A0AAW2IZG2"/>
<evidence type="ECO:0000256" key="3">
    <source>
        <dbReference type="ARBA" id="ARBA00022512"/>
    </source>
</evidence>
<keyword evidence="7" id="KW-0961">Cell wall biogenesis/degradation</keyword>
<feature type="active site" evidence="8">
    <location>
        <position position="156"/>
    </location>
</feature>
<dbReference type="SUPFAM" id="SSF51126">
    <property type="entry name" value="Pectin lyase-like"/>
    <property type="match status" value="1"/>
</dbReference>
<dbReference type="Pfam" id="PF00295">
    <property type="entry name" value="Glyco_hydro_28"/>
    <property type="match status" value="1"/>
</dbReference>
<comment type="similarity">
    <text evidence="2 9">Belongs to the glycosyl hydrolase 28 family.</text>
</comment>
<dbReference type="EMBL" id="JACGWM010001815">
    <property type="protein sequence ID" value="KAL0287540.1"/>
    <property type="molecule type" value="Genomic_DNA"/>
</dbReference>